<dbReference type="RefSeq" id="WP_014695853.1">
    <property type="nucleotide sequence ID" value="NC_017806.1"/>
</dbReference>
<dbReference type="KEGG" id="dgo:DGo_PE0067"/>
<dbReference type="Proteomes" id="UP000007575">
    <property type="component" value="Plasmid P5"/>
</dbReference>
<keyword evidence="1" id="KW-0614">Plasmid</keyword>
<reference evidence="1 2" key="1">
    <citation type="journal article" date="2012" name="PLoS ONE">
        <title>Genome sequence and transcriptome analysis of the radioresistant bacterium Deinococcus gobiensis: insights into the extreme environmental adaptations.</title>
        <authorList>
            <person name="Yuan M."/>
            <person name="Chen M."/>
            <person name="Zhang W."/>
            <person name="Lu W."/>
            <person name="Wang J."/>
            <person name="Yang M."/>
            <person name="Zhao P."/>
            <person name="Tang R."/>
            <person name="Li X."/>
            <person name="Hao Y."/>
            <person name="Zhou Z."/>
            <person name="Zhan Y."/>
            <person name="Yu H."/>
            <person name="Teng C."/>
            <person name="Yan Y."/>
            <person name="Ping S."/>
            <person name="Wang Y."/>
            <person name="Lin M."/>
        </authorList>
    </citation>
    <scope>NUCLEOTIDE SEQUENCE [LARGE SCALE GENOMIC DNA]</scope>
    <source>
        <strain evidence="2">DSM 21396 / JCM 16679 / CGMCC 1.7299 / I-0</strain>
        <plasmid evidence="1">P5</plasmid>
    </source>
</reference>
<name>H8H3W4_DEIGI</name>
<dbReference type="PATRIC" id="fig|745776.4.peg.4078"/>
<gene>
    <name evidence="1" type="ordered locus">DGo_PE0067</name>
</gene>
<keyword evidence="2" id="KW-1185">Reference proteome</keyword>
<dbReference type="EMBL" id="CP002196">
    <property type="protein sequence ID" value="AFD28211.1"/>
    <property type="molecule type" value="Genomic_DNA"/>
</dbReference>
<dbReference type="AlphaFoldDB" id="H8H3W4"/>
<organism evidence="1 2">
    <name type="scientific">Deinococcus gobiensis (strain DSM 21396 / JCM 16679 / CGMCC 1.7299 / I-0)</name>
    <dbReference type="NCBI Taxonomy" id="745776"/>
    <lineage>
        <taxon>Bacteria</taxon>
        <taxon>Thermotogati</taxon>
        <taxon>Deinococcota</taxon>
        <taxon>Deinococci</taxon>
        <taxon>Deinococcales</taxon>
        <taxon>Deinococcaceae</taxon>
        <taxon>Deinococcus</taxon>
    </lineage>
</organism>
<proteinExistence type="predicted"/>
<dbReference type="HOGENOM" id="CLU_069586_0_0_0"/>
<sequence>MAPLKKAIEALDPAPDKKNQLTLALNLLSELSEQKVAQFTEKIESDLRTAGTIENRTVPVTEILANHSEYRAYVKSDAGKIATEVMSAMKNFLAGGSDAILDGIGKLVTTGLEAIIGAGSGSQQEMKSYYIVVQKFGMVRFDIRAWSRQIEANGITSQIETCMAIVAYKSSVDVKKLSFNSFLVLYQDQLAKIGIPEADWDKYLTEAEAMYKKLGGNTGNDQAMEMESAVYRMAPGYLYGTLWEDLSKDVPKPVLSNLLKN</sequence>
<dbReference type="OrthoDB" id="5191017at2"/>
<accession>H8H3W4</accession>
<evidence type="ECO:0000313" key="2">
    <source>
        <dbReference type="Proteomes" id="UP000007575"/>
    </source>
</evidence>
<geneLocation type="plasmid" evidence="1 2">
    <name>P5</name>
</geneLocation>
<protein>
    <submittedName>
        <fullName evidence="1">Uncharacterized protein</fullName>
    </submittedName>
</protein>
<evidence type="ECO:0000313" key="1">
    <source>
        <dbReference type="EMBL" id="AFD28211.1"/>
    </source>
</evidence>